<evidence type="ECO:0000256" key="1">
    <source>
        <dbReference type="ARBA" id="ARBA00022485"/>
    </source>
</evidence>
<dbReference type="RefSeq" id="WP_090388394.1">
    <property type="nucleotide sequence ID" value="NZ_FMZO01000001.1"/>
</dbReference>
<proteinExistence type="predicted"/>
<keyword evidence="7" id="KW-1185">Reference proteome</keyword>
<name>A0A1G6J955_NIADE</name>
<dbReference type="GO" id="GO:0016491">
    <property type="term" value="F:oxidoreductase activity"/>
    <property type="evidence" value="ECO:0007669"/>
    <property type="project" value="UniProtKB-KW"/>
</dbReference>
<evidence type="ECO:0000256" key="5">
    <source>
        <dbReference type="ARBA" id="ARBA00023014"/>
    </source>
</evidence>
<reference evidence="7" key="1">
    <citation type="submission" date="2016-10" db="EMBL/GenBank/DDBJ databases">
        <authorList>
            <person name="Varghese N."/>
            <person name="Submissions S."/>
        </authorList>
    </citation>
    <scope>NUCLEOTIDE SEQUENCE [LARGE SCALE GENOMIC DNA]</scope>
    <source>
        <strain evidence="7">DSM 25811 / CCM 8410 / LMG 26954 / E90</strain>
    </source>
</reference>
<dbReference type="AlphaFoldDB" id="A0A1G6J955"/>
<keyword evidence="2" id="KW-0479">Metal-binding</keyword>
<dbReference type="InterPro" id="IPR039650">
    <property type="entry name" value="HdrA-like"/>
</dbReference>
<keyword evidence="3" id="KW-0560">Oxidoreductase</keyword>
<accession>A0A1G6J955</accession>
<dbReference type="PANTHER" id="PTHR43498:SF1">
    <property type="entry name" value="COB--COM HETERODISULFIDE REDUCTASE IRON-SULFUR SUBUNIT A"/>
    <property type="match status" value="1"/>
</dbReference>
<protein>
    <submittedName>
        <fullName evidence="6">FAD dependent oxidoreductase</fullName>
    </submittedName>
</protein>
<dbReference type="Proteomes" id="UP000198757">
    <property type="component" value="Unassembled WGS sequence"/>
</dbReference>
<dbReference type="SUPFAM" id="SSF51905">
    <property type="entry name" value="FAD/NAD(P)-binding domain"/>
    <property type="match status" value="1"/>
</dbReference>
<keyword evidence="4" id="KW-0408">Iron</keyword>
<keyword evidence="5" id="KW-0411">Iron-sulfur</keyword>
<evidence type="ECO:0000256" key="2">
    <source>
        <dbReference type="ARBA" id="ARBA00022723"/>
    </source>
</evidence>
<sequence length="556" mass="61683">MKRRNFIRSMAISGGAVVCGGISGLKPPGPAGAMRTADIIIYGGTSAAVMAAVKAKQLGRSVMIVCPELHLGGITSSGLGFTDTGNKAVIGGLAREFYHRIYLHYEDPRSWQWQKKEAYGNKGQGTPAIDGANRTMWIFEPHAAEQVFEKLIKEHNITVFRNEWLDRSSGVRLRNERIASISTLKGTLYTGKMFIDATYEGDLMAAAGVSFTTGRESAATYGEKWAGVLTGVFHHGHHFKSRVDPYKIPGKPSSGLLAGISGTAPGVYGAGDKKVQAYCYRMCFSSHPENKVAFSQPRGYDPEQYELLVRVFNSGWRELFQKFDPVPNFKTDTNNHGPFSTDYIGMNYRYPEASYALRKQITDAHRRYQQGLFYFMATDPRIPGEVQQEFNKWGLAKDEFADNENWPFQLYVREARRMVSDFVMTGHEILGARAVPDPVGMGSYTLDSHNVQRYVTSEGFVQNEGDFGVHVSEPYPISYRSIVPKASECQNLLVPVCLSSSHVAYGSIRMEPVFMILAESAATAAVMAIDNKTSVQQVDYAALKNNLVKQEQKIDA</sequence>
<evidence type="ECO:0000313" key="6">
    <source>
        <dbReference type="EMBL" id="SDC15133.1"/>
    </source>
</evidence>
<dbReference type="GO" id="GO:0051539">
    <property type="term" value="F:4 iron, 4 sulfur cluster binding"/>
    <property type="evidence" value="ECO:0007669"/>
    <property type="project" value="UniProtKB-KW"/>
</dbReference>
<evidence type="ECO:0000256" key="3">
    <source>
        <dbReference type="ARBA" id="ARBA00023002"/>
    </source>
</evidence>
<dbReference type="Pfam" id="PF12831">
    <property type="entry name" value="FAD_oxidored"/>
    <property type="match status" value="1"/>
</dbReference>
<evidence type="ECO:0000256" key="4">
    <source>
        <dbReference type="ARBA" id="ARBA00023004"/>
    </source>
</evidence>
<dbReference type="OrthoDB" id="668499at2"/>
<gene>
    <name evidence="6" type="ORF">SAMN04487894_101458</name>
</gene>
<organism evidence="6 7">
    <name type="scientific">Niabella drilacis (strain DSM 25811 / CCM 8410 / CCUG 62505 / LMG 26954 / E90)</name>
    <dbReference type="NCBI Taxonomy" id="1285928"/>
    <lineage>
        <taxon>Bacteria</taxon>
        <taxon>Pseudomonadati</taxon>
        <taxon>Bacteroidota</taxon>
        <taxon>Chitinophagia</taxon>
        <taxon>Chitinophagales</taxon>
        <taxon>Chitinophagaceae</taxon>
        <taxon>Niabella</taxon>
    </lineage>
</organism>
<dbReference type="PANTHER" id="PTHR43498">
    <property type="entry name" value="FERREDOXIN:COB-COM HETERODISULFIDE REDUCTASE SUBUNIT A"/>
    <property type="match status" value="1"/>
</dbReference>
<dbReference type="EMBL" id="FMZO01000001">
    <property type="protein sequence ID" value="SDC15133.1"/>
    <property type="molecule type" value="Genomic_DNA"/>
</dbReference>
<dbReference type="GO" id="GO:0046872">
    <property type="term" value="F:metal ion binding"/>
    <property type="evidence" value="ECO:0007669"/>
    <property type="project" value="UniProtKB-KW"/>
</dbReference>
<dbReference type="InterPro" id="IPR036188">
    <property type="entry name" value="FAD/NAD-bd_sf"/>
</dbReference>
<dbReference type="STRING" id="1285928.SAMN04487894_101458"/>
<keyword evidence="1" id="KW-0004">4Fe-4S</keyword>
<evidence type="ECO:0000313" key="7">
    <source>
        <dbReference type="Proteomes" id="UP000198757"/>
    </source>
</evidence>